<keyword evidence="2" id="KW-0413">Isomerase</keyword>
<accession>A0A4Q6XKK1</accession>
<sequence>MALAFLEDESFESYSERFSSFFRMKREDGIIEVRMHTDEGEALFGFELHRAFGQMFRAAGADRQNEVMILTGTGDEWARPMKAPSSAKPTHEAGRNAAYAPDYGPYDRTYIDGSKLLEELVWSVSIPVIGAVNGPGIHTETAFLADITLCTPDARFVEPHFTLGIAPGDGNFLVLQELIGIKRANKAMLLGQPITAQQALEWGLVTDIVPRAELLEQSWAMARYFMARPREVRALTTAVARQRWKHLFTRELAMHLTHQISGALIRPVSIAGQDDKVSGNSGYFGNE</sequence>
<dbReference type="InterPro" id="IPR029045">
    <property type="entry name" value="ClpP/crotonase-like_dom_sf"/>
</dbReference>
<organism evidence="2 3">
    <name type="scientific">Sphingomonas populi</name>
    <dbReference type="NCBI Taxonomy" id="2484750"/>
    <lineage>
        <taxon>Bacteria</taxon>
        <taxon>Pseudomonadati</taxon>
        <taxon>Pseudomonadota</taxon>
        <taxon>Alphaproteobacteria</taxon>
        <taxon>Sphingomonadales</taxon>
        <taxon>Sphingomonadaceae</taxon>
        <taxon>Sphingomonas</taxon>
    </lineage>
</organism>
<evidence type="ECO:0000256" key="1">
    <source>
        <dbReference type="ARBA" id="ARBA00005254"/>
    </source>
</evidence>
<dbReference type="RefSeq" id="WP_130160252.1">
    <property type="nucleotide sequence ID" value="NZ_SGIS01000059.1"/>
</dbReference>
<dbReference type="AlphaFoldDB" id="A0A4Q6XKK1"/>
<dbReference type="Gene3D" id="3.90.226.10">
    <property type="entry name" value="2-enoyl-CoA Hydratase, Chain A, domain 1"/>
    <property type="match status" value="1"/>
</dbReference>
<keyword evidence="3" id="KW-1185">Reference proteome</keyword>
<reference evidence="2 3" key="1">
    <citation type="submission" date="2019-02" db="EMBL/GenBank/DDBJ databases">
        <authorList>
            <person name="Li Y."/>
        </authorList>
    </citation>
    <scope>NUCLEOTIDE SEQUENCE [LARGE SCALE GENOMIC DNA]</scope>
    <source>
        <strain evidence="2 3">3-7</strain>
    </source>
</reference>
<dbReference type="Proteomes" id="UP000292085">
    <property type="component" value="Unassembled WGS sequence"/>
</dbReference>
<proteinExistence type="inferred from homology"/>
<evidence type="ECO:0000313" key="3">
    <source>
        <dbReference type="Proteomes" id="UP000292085"/>
    </source>
</evidence>
<dbReference type="SUPFAM" id="SSF52096">
    <property type="entry name" value="ClpP/crotonase"/>
    <property type="match status" value="1"/>
</dbReference>
<protein>
    <submittedName>
        <fullName evidence="2">Enoyl-CoA hydratase/isomerase family protein</fullName>
    </submittedName>
</protein>
<gene>
    <name evidence="2" type="ORF">EWE75_22130</name>
</gene>
<dbReference type="PANTHER" id="PTHR43802:SF1">
    <property type="entry name" value="IP11341P-RELATED"/>
    <property type="match status" value="1"/>
</dbReference>
<comment type="similarity">
    <text evidence="1">Belongs to the enoyl-CoA hydratase/isomerase family.</text>
</comment>
<dbReference type="PANTHER" id="PTHR43802">
    <property type="entry name" value="ENOYL-COA HYDRATASE"/>
    <property type="match status" value="1"/>
</dbReference>
<dbReference type="CDD" id="cd06558">
    <property type="entry name" value="crotonase-like"/>
    <property type="match status" value="1"/>
</dbReference>
<name>A0A4Q6XKK1_9SPHN</name>
<dbReference type="OrthoDB" id="9807606at2"/>
<dbReference type="Pfam" id="PF00378">
    <property type="entry name" value="ECH_1"/>
    <property type="match status" value="1"/>
</dbReference>
<comment type="caution">
    <text evidence="2">The sequence shown here is derived from an EMBL/GenBank/DDBJ whole genome shotgun (WGS) entry which is preliminary data.</text>
</comment>
<dbReference type="GO" id="GO:0016853">
    <property type="term" value="F:isomerase activity"/>
    <property type="evidence" value="ECO:0007669"/>
    <property type="project" value="UniProtKB-KW"/>
</dbReference>
<dbReference type="InterPro" id="IPR001753">
    <property type="entry name" value="Enoyl-CoA_hydra/iso"/>
</dbReference>
<evidence type="ECO:0000313" key="2">
    <source>
        <dbReference type="EMBL" id="RZF60630.1"/>
    </source>
</evidence>
<dbReference type="EMBL" id="SGIS01000059">
    <property type="protein sequence ID" value="RZF60630.1"/>
    <property type="molecule type" value="Genomic_DNA"/>
</dbReference>